<evidence type="ECO:0000259" key="1">
    <source>
        <dbReference type="PROSITE" id="PS50994"/>
    </source>
</evidence>
<sequence length="243" mass="28093">MDLYKRLGITKHTTTSYHPQSDGVVERLNATLINSLSHLVSHTQEDWDRHLSFALLAHRTGRHSALQECPAYILYGRDLCLPVDLLLQTNFRTYDDTNNYSKDLTLRLQKTFQLVNKHLTEAAERQETFRERSSQDKGIQVGDVVYLYTPVVKPGMARKLSKLNQGPFRVVEQVTKVNYKIASITNPDQVQTVHVDRLTKVPERINFPTLQNCDLRSAEQPENDTHNYPYHLRPRDIHGFVVK</sequence>
<dbReference type="Gene3D" id="3.30.420.10">
    <property type="entry name" value="Ribonuclease H-like superfamily/Ribonuclease H"/>
    <property type="match status" value="1"/>
</dbReference>
<organism evidence="2 3">
    <name type="scientific">Stegodyphus mimosarum</name>
    <name type="common">African social velvet spider</name>
    <dbReference type="NCBI Taxonomy" id="407821"/>
    <lineage>
        <taxon>Eukaryota</taxon>
        <taxon>Metazoa</taxon>
        <taxon>Ecdysozoa</taxon>
        <taxon>Arthropoda</taxon>
        <taxon>Chelicerata</taxon>
        <taxon>Arachnida</taxon>
        <taxon>Araneae</taxon>
        <taxon>Araneomorphae</taxon>
        <taxon>Entelegynae</taxon>
        <taxon>Eresoidea</taxon>
        <taxon>Eresidae</taxon>
        <taxon>Stegodyphus</taxon>
    </lineage>
</organism>
<dbReference type="InterPro" id="IPR001584">
    <property type="entry name" value="Integrase_cat-core"/>
</dbReference>
<dbReference type="OrthoDB" id="10030726at2759"/>
<dbReference type="InterPro" id="IPR054465">
    <property type="entry name" value="Integrase_p58-like_C"/>
</dbReference>
<dbReference type="PANTHER" id="PTHR37984:SF5">
    <property type="entry name" value="PROTEIN NYNRIN-LIKE"/>
    <property type="match status" value="1"/>
</dbReference>
<dbReference type="Pfam" id="PF22938">
    <property type="entry name" value="Integrase_p58_C"/>
    <property type="match status" value="1"/>
</dbReference>
<dbReference type="AlphaFoldDB" id="A0A087U4X8"/>
<dbReference type="PROSITE" id="PS50994">
    <property type="entry name" value="INTEGRASE"/>
    <property type="match status" value="1"/>
</dbReference>
<dbReference type="STRING" id="407821.A0A087U4X8"/>
<feature type="domain" description="Integrase catalytic" evidence="1">
    <location>
        <begin position="1"/>
        <end position="78"/>
    </location>
</feature>
<dbReference type="OMA" id="TMAYRSA"/>
<dbReference type="InterPro" id="IPR036397">
    <property type="entry name" value="RNaseH_sf"/>
</dbReference>
<dbReference type="GO" id="GO:0015074">
    <property type="term" value="P:DNA integration"/>
    <property type="evidence" value="ECO:0007669"/>
    <property type="project" value="InterPro"/>
</dbReference>
<dbReference type="PANTHER" id="PTHR37984">
    <property type="entry name" value="PROTEIN CBG26694"/>
    <property type="match status" value="1"/>
</dbReference>
<reference evidence="2 3" key="1">
    <citation type="submission" date="2013-11" db="EMBL/GenBank/DDBJ databases">
        <title>Genome sequencing of Stegodyphus mimosarum.</title>
        <authorList>
            <person name="Bechsgaard J."/>
        </authorList>
    </citation>
    <scope>NUCLEOTIDE SEQUENCE [LARGE SCALE GENOMIC DNA]</scope>
</reference>
<name>A0A087U4X8_STEMI</name>
<keyword evidence="3" id="KW-1185">Reference proteome</keyword>
<dbReference type="SUPFAM" id="SSF53098">
    <property type="entry name" value="Ribonuclease H-like"/>
    <property type="match status" value="1"/>
</dbReference>
<proteinExistence type="predicted"/>
<accession>A0A087U4X8</accession>
<dbReference type="EMBL" id="KK118190">
    <property type="protein sequence ID" value="KFM72417.1"/>
    <property type="molecule type" value="Genomic_DNA"/>
</dbReference>
<dbReference type="GO" id="GO:0003676">
    <property type="term" value="F:nucleic acid binding"/>
    <property type="evidence" value="ECO:0007669"/>
    <property type="project" value="InterPro"/>
</dbReference>
<protein>
    <submittedName>
        <fullName evidence="2">Retrovirus-related Pol polyprotein from transposon 412</fullName>
    </submittedName>
</protein>
<dbReference type="Proteomes" id="UP000054359">
    <property type="component" value="Unassembled WGS sequence"/>
</dbReference>
<feature type="non-terminal residue" evidence="2">
    <location>
        <position position="243"/>
    </location>
</feature>
<dbReference type="InterPro" id="IPR012337">
    <property type="entry name" value="RNaseH-like_sf"/>
</dbReference>
<evidence type="ECO:0000313" key="3">
    <source>
        <dbReference type="Proteomes" id="UP000054359"/>
    </source>
</evidence>
<gene>
    <name evidence="2" type="ORF">X975_04543</name>
</gene>
<dbReference type="InterPro" id="IPR050951">
    <property type="entry name" value="Retrovirus_Pol_polyprotein"/>
</dbReference>
<evidence type="ECO:0000313" key="2">
    <source>
        <dbReference type="EMBL" id="KFM72417.1"/>
    </source>
</evidence>